<evidence type="ECO:0000256" key="1">
    <source>
        <dbReference type="SAM" id="SignalP"/>
    </source>
</evidence>
<dbReference type="OrthoDB" id="935695at2"/>
<dbReference type="InterPro" id="IPR025644">
    <property type="entry name" value="DUF4344"/>
</dbReference>
<evidence type="ECO:0008006" key="4">
    <source>
        <dbReference type="Google" id="ProtNLM"/>
    </source>
</evidence>
<name>A0A0M7BA88_9RHOB</name>
<proteinExistence type="predicted"/>
<evidence type="ECO:0000313" key="2">
    <source>
        <dbReference type="EMBL" id="CUH38853.1"/>
    </source>
</evidence>
<keyword evidence="1" id="KW-0732">Signal</keyword>
<feature type="signal peptide" evidence="1">
    <location>
        <begin position="1"/>
        <end position="22"/>
    </location>
</feature>
<organism evidence="2 3">
    <name type="scientific">Jannaschia seosinensis</name>
    <dbReference type="NCBI Taxonomy" id="313367"/>
    <lineage>
        <taxon>Bacteria</taxon>
        <taxon>Pseudomonadati</taxon>
        <taxon>Pseudomonadota</taxon>
        <taxon>Alphaproteobacteria</taxon>
        <taxon>Rhodobacterales</taxon>
        <taxon>Roseobacteraceae</taxon>
        <taxon>Jannaschia</taxon>
    </lineage>
</organism>
<dbReference type="Proteomes" id="UP000049455">
    <property type="component" value="Unassembled WGS sequence"/>
</dbReference>
<accession>A0A0M7BA88</accession>
<dbReference type="RefSeq" id="WP_055663121.1">
    <property type="nucleotide sequence ID" value="NZ_CYPR01000097.1"/>
</dbReference>
<dbReference type="EMBL" id="CYPR01000097">
    <property type="protein sequence ID" value="CUH38853.1"/>
    <property type="molecule type" value="Genomic_DNA"/>
</dbReference>
<evidence type="ECO:0000313" key="3">
    <source>
        <dbReference type="Proteomes" id="UP000049455"/>
    </source>
</evidence>
<keyword evidence="3" id="KW-1185">Reference proteome</keyword>
<dbReference type="STRING" id="313367.JSE7799_01571"/>
<reference evidence="2 3" key="1">
    <citation type="submission" date="2015-09" db="EMBL/GenBank/DDBJ databases">
        <authorList>
            <person name="Jackson K.R."/>
            <person name="Lunt B.L."/>
            <person name="Fisher J.N.B."/>
            <person name="Gardner A.V."/>
            <person name="Bailey M.E."/>
            <person name="Deus L.M."/>
            <person name="Earl A.S."/>
            <person name="Gibby P.D."/>
            <person name="Hartmann K.A."/>
            <person name="Liu J.E."/>
            <person name="Manci A.M."/>
            <person name="Nielsen D.A."/>
            <person name="Solomon M.B."/>
            <person name="Breakwell D.P."/>
            <person name="Burnett S.H."/>
            <person name="Grose J.H."/>
        </authorList>
    </citation>
    <scope>NUCLEOTIDE SEQUENCE [LARGE SCALE GENOMIC DNA]</scope>
    <source>
        <strain evidence="2 3">CECT 7799</strain>
    </source>
</reference>
<feature type="chain" id="PRO_5005810194" description="Metallopeptidase" evidence="1">
    <location>
        <begin position="23"/>
        <end position="234"/>
    </location>
</feature>
<gene>
    <name evidence="2" type="ORF">JSE7799_01571</name>
</gene>
<protein>
    <recommendedName>
        <fullName evidence="4">Metallopeptidase</fullName>
    </recommendedName>
</protein>
<sequence length="234" mass="25449">MVRTIRPLVLALCLVGATPAAADFVLNNLRVTLYHELAHALIDQLRLPVFGPEESAADSFALVFADRVHDEPTNRALIRDLVRLGRAEAAEEYFDPWREYMPGAQRTARSICIWYGLDPGARGELARALGMPREVTRVCAEAGGAAKRAWSAVLDTALPAEGAEITLRPAATGKALRLLKADIAAVNARVALPHPTPLTVEDCGQDNAYYYNFDDRMVICSEMVGVLRARAAAP</sequence>
<dbReference type="AlphaFoldDB" id="A0A0M7BA88"/>
<dbReference type="Pfam" id="PF14247">
    <property type="entry name" value="DUF4344"/>
    <property type="match status" value="1"/>
</dbReference>